<evidence type="ECO:0000313" key="1">
    <source>
        <dbReference type="EMBL" id="EHK86402.1"/>
    </source>
</evidence>
<dbReference type="Proteomes" id="UP000005064">
    <property type="component" value="Unassembled WGS sequence"/>
</dbReference>
<dbReference type="AlphaFoldDB" id="H0JL67"/>
<evidence type="ECO:0000313" key="2">
    <source>
        <dbReference type="Proteomes" id="UP000005064"/>
    </source>
</evidence>
<proteinExistence type="predicted"/>
<accession>H0JL67</accession>
<reference evidence="1 2" key="1">
    <citation type="submission" date="2011-12" db="EMBL/GenBank/DDBJ databases">
        <authorList>
            <person name="Kriszt B."/>
            <person name="Tancsics A."/>
            <person name="Cserhati M."/>
            <person name="Toth A."/>
            <person name="Nagy I."/>
            <person name="Horvath B."/>
            <person name="Tamura T."/>
            <person name="Kukolya J."/>
            <person name="Szoboszlay S."/>
        </authorList>
    </citation>
    <scope>NUCLEOTIDE SEQUENCE [LARGE SCALE GENOMIC DNA]</scope>
    <source>
        <strain evidence="1 2">AK37</strain>
    </source>
</reference>
<name>H0JL67_9NOCA</name>
<protein>
    <submittedName>
        <fullName evidence="1">Uncharacterized protein</fullName>
    </submittedName>
</protein>
<organism evidence="1 2">
    <name type="scientific">Rhodococcus pyridinivorans AK37</name>
    <dbReference type="NCBI Taxonomy" id="1114960"/>
    <lineage>
        <taxon>Bacteria</taxon>
        <taxon>Bacillati</taxon>
        <taxon>Actinomycetota</taxon>
        <taxon>Actinomycetes</taxon>
        <taxon>Mycobacteriales</taxon>
        <taxon>Nocardiaceae</taxon>
        <taxon>Rhodococcus</taxon>
    </lineage>
</organism>
<comment type="caution">
    <text evidence="1">The sequence shown here is derived from an EMBL/GenBank/DDBJ whole genome shotgun (WGS) entry which is preliminary data.</text>
</comment>
<dbReference type="EMBL" id="AHBW01000026">
    <property type="protein sequence ID" value="EHK86402.1"/>
    <property type="molecule type" value="Genomic_DNA"/>
</dbReference>
<sequence>MIPAEHPQASRTALAMQAGTLLKGGTAPSDVHDALALWLAKPNLGPGTLPSLVSEVIRNRSRPTPASAGLTPSTADQRFAQAQALKNSAGPSWPGGSLELT</sequence>
<gene>
    <name evidence="1" type="ORF">AK37_01602</name>
</gene>
<dbReference type="PATRIC" id="fig|1114960.4.peg.308"/>